<dbReference type="PRINTS" id="PR00700">
    <property type="entry name" value="PRTYPHPHTASE"/>
</dbReference>
<comment type="similarity">
    <text evidence="1">Belongs to the protein-tyrosine phosphatase family.</text>
</comment>
<protein>
    <recommendedName>
        <fullName evidence="2">protein-tyrosine-phosphatase</fullName>
        <ecNumber evidence="2">3.1.3.48</ecNumber>
    </recommendedName>
</protein>
<organism evidence="6">
    <name type="scientific">Apophua simplicipes ichnovirus</name>
    <dbReference type="NCBI Taxonomy" id="1329648"/>
    <lineage>
        <taxon>Viruses</taxon>
        <taxon>Viruses incertae sedis</taxon>
        <taxon>Polydnaviriformidae</taxon>
        <taxon>Ichnoviriform</taxon>
    </lineage>
</organism>
<dbReference type="CDD" id="cd00047">
    <property type="entry name" value="PTPc"/>
    <property type="match status" value="1"/>
</dbReference>
<evidence type="ECO:0000259" key="5">
    <source>
        <dbReference type="PROSITE" id="PS50055"/>
    </source>
</evidence>
<dbReference type="InterPro" id="IPR000242">
    <property type="entry name" value="PTP_cat"/>
</dbReference>
<evidence type="ECO:0000256" key="3">
    <source>
        <dbReference type="ARBA" id="ARBA00022801"/>
    </source>
</evidence>
<dbReference type="Pfam" id="PF00102">
    <property type="entry name" value="Y_phosphatase"/>
    <property type="match status" value="1"/>
</dbReference>
<dbReference type="GO" id="GO:0004725">
    <property type="term" value="F:protein tyrosine phosphatase activity"/>
    <property type="evidence" value="ECO:0007669"/>
    <property type="project" value="UniProtKB-EC"/>
</dbReference>
<dbReference type="PROSITE" id="PS50055">
    <property type="entry name" value="TYR_PHOSPHATASE_PTP"/>
    <property type="match status" value="1"/>
</dbReference>
<keyword evidence="3" id="KW-0378">Hydrolase</keyword>
<dbReference type="SMART" id="SM00194">
    <property type="entry name" value="PTPc"/>
    <property type="match status" value="1"/>
</dbReference>
<feature type="domain" description="Tyrosine-protein phosphatase" evidence="5">
    <location>
        <begin position="35"/>
        <end position="272"/>
    </location>
</feature>
<dbReference type="SUPFAM" id="SSF52799">
    <property type="entry name" value="(Phosphotyrosine protein) phosphatases II"/>
    <property type="match status" value="1"/>
</dbReference>
<sequence>MNTLMNEDATPKQEGESSAKSFFRIFKKADVFGKPENQSKNRRADVPCWDHSRVTLSNLFGRSSTSDYIHANWLDGHGKCRKYIATQAPMKNTIDDFLDMIMQYTCRYVVVLTDIMEEGVEKCYLYWPTKDHEIRIFDRWSISLRSKYDRNGYSKYLLELRSCQESENVLTFILYHYTNWTEKNGPKNREERDKFVAETRSEINDYRHLHKPYETPIVVHGSLGMRRTVHYCVRHELLDFADEEKSEVPKRIFHQIAKTMYSARYCPRKSIE</sequence>
<evidence type="ECO:0000256" key="2">
    <source>
        <dbReference type="ARBA" id="ARBA00013064"/>
    </source>
</evidence>
<keyword evidence="4" id="KW-0904">Protein phosphatase</keyword>
<evidence type="ECO:0000256" key="1">
    <source>
        <dbReference type="ARBA" id="ARBA00009580"/>
    </source>
</evidence>
<reference evidence="6" key="1">
    <citation type="journal article" date="2013" name="J. Gen. Virol.">
        <title>Ultrastructural and genomic characterization of a second banchine polydnavirus confirms the existence of shared features within this ichnovirus lineage.</title>
        <authorList>
            <person name="Djoumad A."/>
            <person name="Stoltz D."/>
            <person name="Beliveau C."/>
            <person name="Boyle B."/>
            <person name="Kuhn L."/>
            <person name="Cusson M."/>
        </authorList>
    </citation>
    <scope>NUCLEOTIDE SEQUENCE</scope>
</reference>
<dbReference type="PANTHER" id="PTHR19134">
    <property type="entry name" value="RECEPTOR-TYPE TYROSINE-PROTEIN PHOSPHATASE"/>
    <property type="match status" value="1"/>
</dbReference>
<dbReference type="PANTHER" id="PTHR19134:SF562">
    <property type="entry name" value="PROTEIN-TYROSINE-PHOSPHATASE"/>
    <property type="match status" value="1"/>
</dbReference>
<evidence type="ECO:0000313" key="6">
    <source>
        <dbReference type="EMBL" id="AGQ20183.1"/>
    </source>
</evidence>
<proteinExistence type="inferred from homology"/>
<accession>S5DR79</accession>
<name>S5DR79_9VIRU</name>
<dbReference type="InterPro" id="IPR029021">
    <property type="entry name" value="Prot-tyrosine_phosphatase-like"/>
</dbReference>
<dbReference type="Gene3D" id="3.90.190.10">
    <property type="entry name" value="Protein tyrosine phosphatase superfamily"/>
    <property type="match status" value="1"/>
</dbReference>
<evidence type="ECO:0000256" key="4">
    <source>
        <dbReference type="ARBA" id="ARBA00022912"/>
    </source>
</evidence>
<dbReference type="EMBL" id="KC752275">
    <property type="protein sequence ID" value="AGQ20183.1"/>
    <property type="molecule type" value="Genomic_DNA"/>
</dbReference>
<dbReference type="EC" id="3.1.3.48" evidence="2"/>
<dbReference type="InterPro" id="IPR050348">
    <property type="entry name" value="Protein-Tyr_Phosphatase"/>
</dbReference>